<protein>
    <submittedName>
        <fullName evidence="1">Uncharacterized protein</fullName>
    </submittedName>
</protein>
<evidence type="ECO:0000313" key="2">
    <source>
        <dbReference type="Proteomes" id="UP000481153"/>
    </source>
</evidence>
<dbReference type="VEuPathDB" id="FungiDB:AeMF1_002438"/>
<gene>
    <name evidence="1" type="ORF">Ae201684_013496</name>
</gene>
<dbReference type="PANTHER" id="PTHR31827">
    <property type="entry name" value="EMB|CAB89363.1"/>
    <property type="match status" value="1"/>
</dbReference>
<evidence type="ECO:0000313" key="1">
    <source>
        <dbReference type="EMBL" id="KAF0728752.1"/>
    </source>
</evidence>
<comment type="caution">
    <text evidence="1">The sequence shown here is derived from an EMBL/GenBank/DDBJ whole genome shotgun (WGS) entry which is preliminary data.</text>
</comment>
<name>A0A6G0WN12_9STRA</name>
<accession>A0A6G0WN12</accession>
<reference evidence="1 2" key="1">
    <citation type="submission" date="2019-07" db="EMBL/GenBank/DDBJ databases">
        <title>Genomics analysis of Aphanomyces spp. identifies a new class of oomycete effector associated with host adaptation.</title>
        <authorList>
            <person name="Gaulin E."/>
        </authorList>
    </citation>
    <scope>NUCLEOTIDE SEQUENCE [LARGE SCALE GENOMIC DNA]</scope>
    <source>
        <strain evidence="1 2">ATCC 201684</strain>
    </source>
</reference>
<proteinExistence type="predicted"/>
<sequence>MSSVCHFKDCPKPAMSGSFKCSFHKHRAMCMSPGCHNQVYARGLCTRHGGKRECQYDGCDLHARVGVFCSRHGVGQVKKLCIHDGCTKLANARQRCVRHGGRRQCHVPDCSTHARRGGYCRRHSKYRASHQPIVASPVESQDDEEDIQDERDETFELPIDFEDLGWMDGLDVLPLEDILRHKQTTLDVESLEFLLNFTDSV</sequence>
<dbReference type="AlphaFoldDB" id="A0A6G0WN12"/>
<keyword evidence="2" id="KW-1185">Reference proteome</keyword>
<dbReference type="PANTHER" id="PTHR31827:SF1">
    <property type="entry name" value="EMB|CAB89363.1"/>
    <property type="match status" value="1"/>
</dbReference>
<dbReference type="Proteomes" id="UP000481153">
    <property type="component" value="Unassembled WGS sequence"/>
</dbReference>
<organism evidence="1 2">
    <name type="scientific">Aphanomyces euteiches</name>
    <dbReference type="NCBI Taxonomy" id="100861"/>
    <lineage>
        <taxon>Eukaryota</taxon>
        <taxon>Sar</taxon>
        <taxon>Stramenopiles</taxon>
        <taxon>Oomycota</taxon>
        <taxon>Saprolegniomycetes</taxon>
        <taxon>Saprolegniales</taxon>
        <taxon>Verrucalvaceae</taxon>
        <taxon>Aphanomyces</taxon>
    </lineage>
</organism>
<dbReference type="EMBL" id="VJMJ01000173">
    <property type="protein sequence ID" value="KAF0728752.1"/>
    <property type="molecule type" value="Genomic_DNA"/>
</dbReference>